<dbReference type="EMBL" id="JACJIA010000001">
    <property type="protein sequence ID" value="MBA8949657.1"/>
    <property type="molecule type" value="Genomic_DNA"/>
</dbReference>
<evidence type="ECO:0000313" key="5">
    <source>
        <dbReference type="Proteomes" id="UP000572680"/>
    </source>
</evidence>
<evidence type="ECO:0000256" key="2">
    <source>
        <dbReference type="SAM" id="SignalP"/>
    </source>
</evidence>
<accession>A0A7W3LK83</accession>
<feature type="signal peptide" evidence="2">
    <location>
        <begin position="1"/>
        <end position="20"/>
    </location>
</feature>
<dbReference type="SUPFAM" id="SSF50494">
    <property type="entry name" value="Trypsin-like serine proteases"/>
    <property type="match status" value="1"/>
</dbReference>
<dbReference type="InterPro" id="IPR043504">
    <property type="entry name" value="Peptidase_S1_PA_chymotrypsin"/>
</dbReference>
<dbReference type="GO" id="GO:0004252">
    <property type="term" value="F:serine-type endopeptidase activity"/>
    <property type="evidence" value="ECO:0007669"/>
    <property type="project" value="InterPro"/>
</dbReference>
<dbReference type="Pfam" id="PF00089">
    <property type="entry name" value="Trypsin"/>
    <property type="match status" value="1"/>
</dbReference>
<evidence type="ECO:0000259" key="3">
    <source>
        <dbReference type="Pfam" id="PF00089"/>
    </source>
</evidence>
<reference evidence="4 5" key="1">
    <citation type="submission" date="2020-08" db="EMBL/GenBank/DDBJ databases">
        <title>Genomic Encyclopedia of Type Strains, Phase IV (KMG-IV): sequencing the most valuable type-strain genomes for metagenomic binning, comparative biology and taxonomic classification.</title>
        <authorList>
            <person name="Goeker M."/>
        </authorList>
    </citation>
    <scope>NUCLEOTIDE SEQUENCE [LARGE SCALE GENOMIC DNA]</scope>
    <source>
        <strain evidence="4 5">DSM 44197</strain>
    </source>
</reference>
<dbReference type="PANTHER" id="PTHR15462:SF8">
    <property type="entry name" value="SERINE PROTEASE"/>
    <property type="match status" value="1"/>
</dbReference>
<dbReference type="PANTHER" id="PTHR15462">
    <property type="entry name" value="SERINE PROTEASE"/>
    <property type="match status" value="1"/>
</dbReference>
<dbReference type="Proteomes" id="UP000572680">
    <property type="component" value="Unassembled WGS sequence"/>
</dbReference>
<name>A0A7W3LK83_ACTNM</name>
<evidence type="ECO:0000256" key="1">
    <source>
        <dbReference type="ARBA" id="ARBA00022729"/>
    </source>
</evidence>
<protein>
    <submittedName>
        <fullName evidence="4">V8-like Glu-specific endopeptidase</fullName>
    </submittedName>
</protein>
<dbReference type="InterPro" id="IPR001254">
    <property type="entry name" value="Trypsin_dom"/>
</dbReference>
<gene>
    <name evidence="4" type="ORF">HNR61_001255</name>
</gene>
<comment type="caution">
    <text evidence="4">The sequence shown here is derived from an EMBL/GenBank/DDBJ whole genome shotgun (WGS) entry which is preliminary data.</text>
</comment>
<dbReference type="RefSeq" id="WP_182842051.1">
    <property type="nucleotide sequence ID" value="NZ_BAAALP010000012.1"/>
</dbReference>
<keyword evidence="1 2" id="KW-0732">Signal</keyword>
<feature type="domain" description="Peptidase S1" evidence="3">
    <location>
        <begin position="105"/>
        <end position="298"/>
    </location>
</feature>
<dbReference type="Gene3D" id="2.40.10.10">
    <property type="entry name" value="Trypsin-like serine proteases"/>
    <property type="match status" value="2"/>
</dbReference>
<evidence type="ECO:0000313" key="4">
    <source>
        <dbReference type="EMBL" id="MBA8949657.1"/>
    </source>
</evidence>
<dbReference type="AlphaFoldDB" id="A0A7W3LK83"/>
<dbReference type="InterPro" id="IPR050966">
    <property type="entry name" value="Glutamyl_endopeptidase"/>
</dbReference>
<dbReference type="InterPro" id="IPR009003">
    <property type="entry name" value="Peptidase_S1_PA"/>
</dbReference>
<feature type="chain" id="PRO_5038874842" evidence="2">
    <location>
        <begin position="21"/>
        <end position="314"/>
    </location>
</feature>
<organism evidence="4 5">
    <name type="scientific">Actinomadura namibiensis</name>
    <dbReference type="NCBI Taxonomy" id="182080"/>
    <lineage>
        <taxon>Bacteria</taxon>
        <taxon>Bacillati</taxon>
        <taxon>Actinomycetota</taxon>
        <taxon>Actinomycetes</taxon>
        <taxon>Streptosporangiales</taxon>
        <taxon>Thermomonosporaceae</taxon>
        <taxon>Actinomadura</taxon>
    </lineage>
</organism>
<sequence>MRKGQMRWTVAVVASTGVVAAGAGAVVHSRTNPPVRQAADVAVPLQVSAAEADQTERYWTARRMTAAAPVAGRALQPQVGARAAAPRGVPTAKAFGGVRTIGALFFTTQDKRDHYCTASVIASNSRRLLLTAAHCIHGGKGHGYVRNVAFVPKYDRGRAPYGVWTARSALVYSGWQKRGDPDLDFGFVTINPRKGRNIQSVVGAYRLGINRGTGLWVNVAGNPKATWDRRDRPIWCRVKTKRQSRYQIRMDCGGFYGGTSGSPWILNYNPRNNTGYVNGVLGGYQGGGNTHYTSYSPYFDKDIHNLRKLADSRA</sequence>
<proteinExistence type="predicted"/>
<keyword evidence="5" id="KW-1185">Reference proteome</keyword>
<dbReference type="GO" id="GO:0006508">
    <property type="term" value="P:proteolysis"/>
    <property type="evidence" value="ECO:0007669"/>
    <property type="project" value="InterPro"/>
</dbReference>